<keyword evidence="2" id="KW-0812">Transmembrane</keyword>
<feature type="region of interest" description="Disordered" evidence="1">
    <location>
        <begin position="2196"/>
        <end position="2236"/>
    </location>
</feature>
<feature type="transmembrane region" description="Helical" evidence="2">
    <location>
        <begin position="1413"/>
        <end position="1441"/>
    </location>
</feature>
<dbReference type="PANTHER" id="PTHR23275">
    <property type="entry name" value="CABRIOLET.-RELATED"/>
    <property type="match status" value="1"/>
</dbReference>
<feature type="transmembrane region" description="Helical" evidence="2">
    <location>
        <begin position="1374"/>
        <end position="1393"/>
    </location>
</feature>
<gene>
    <name evidence="4" type="ORF">ECRASSUSDP1_LOCUS14003</name>
</gene>
<feature type="transmembrane region" description="Helical" evidence="2">
    <location>
        <begin position="1329"/>
        <end position="1353"/>
    </location>
</feature>
<dbReference type="InterPro" id="IPR009030">
    <property type="entry name" value="Growth_fac_rcpt_cys_sf"/>
</dbReference>
<dbReference type="InterPro" id="IPR006212">
    <property type="entry name" value="Furin_repeat"/>
</dbReference>
<dbReference type="SMART" id="SM00261">
    <property type="entry name" value="FU"/>
    <property type="match status" value="5"/>
</dbReference>
<reference evidence="4" key="1">
    <citation type="submission" date="2023-07" db="EMBL/GenBank/DDBJ databases">
        <authorList>
            <consortium name="AG Swart"/>
            <person name="Singh M."/>
            <person name="Singh A."/>
            <person name="Seah K."/>
            <person name="Emmerich C."/>
        </authorList>
    </citation>
    <scope>NUCLEOTIDE SEQUENCE</scope>
    <source>
        <strain evidence="4">DP1</strain>
    </source>
</reference>
<dbReference type="InterPro" id="IPR052798">
    <property type="entry name" value="Giardia_VSA"/>
</dbReference>
<organism evidence="4 5">
    <name type="scientific">Euplotes crassus</name>
    <dbReference type="NCBI Taxonomy" id="5936"/>
    <lineage>
        <taxon>Eukaryota</taxon>
        <taxon>Sar</taxon>
        <taxon>Alveolata</taxon>
        <taxon>Ciliophora</taxon>
        <taxon>Intramacronucleata</taxon>
        <taxon>Spirotrichea</taxon>
        <taxon>Hypotrichia</taxon>
        <taxon>Euplotida</taxon>
        <taxon>Euplotidae</taxon>
        <taxon>Moneuplotes</taxon>
    </lineage>
</organism>
<evidence type="ECO:0000313" key="4">
    <source>
        <dbReference type="EMBL" id="CAI2372672.1"/>
    </source>
</evidence>
<feature type="transmembrane region" description="Helical" evidence="2">
    <location>
        <begin position="1448"/>
        <end position="1468"/>
    </location>
</feature>
<feature type="region of interest" description="Disordered" evidence="1">
    <location>
        <begin position="2080"/>
        <end position="2113"/>
    </location>
</feature>
<evidence type="ECO:0000256" key="1">
    <source>
        <dbReference type="SAM" id="MobiDB-lite"/>
    </source>
</evidence>
<feature type="transmembrane region" description="Helical" evidence="2">
    <location>
        <begin position="1299"/>
        <end position="1323"/>
    </location>
</feature>
<evidence type="ECO:0000256" key="2">
    <source>
        <dbReference type="SAM" id="Phobius"/>
    </source>
</evidence>
<proteinExistence type="predicted"/>
<keyword evidence="2" id="KW-0472">Membrane</keyword>
<keyword evidence="2" id="KW-1133">Transmembrane helix</keyword>
<evidence type="ECO:0000256" key="3">
    <source>
        <dbReference type="SAM" id="SignalP"/>
    </source>
</evidence>
<dbReference type="Gene3D" id="2.10.220.10">
    <property type="entry name" value="Hormone Receptor, Insulin-like Growth Factor Receptor 1, Chain A, domain 2"/>
    <property type="match status" value="2"/>
</dbReference>
<evidence type="ECO:0000313" key="5">
    <source>
        <dbReference type="Proteomes" id="UP001295684"/>
    </source>
</evidence>
<accession>A0AAD1XHA3</accession>
<feature type="signal peptide" evidence="3">
    <location>
        <begin position="1"/>
        <end position="21"/>
    </location>
</feature>
<feature type="chain" id="PRO_5042078679" evidence="3">
    <location>
        <begin position="22"/>
        <end position="2444"/>
    </location>
</feature>
<feature type="compositionally biased region" description="Polar residues" evidence="1">
    <location>
        <begin position="2227"/>
        <end position="2236"/>
    </location>
</feature>
<name>A0AAD1XHA3_EUPCR</name>
<keyword evidence="5" id="KW-1185">Reference proteome</keyword>
<dbReference type="SUPFAM" id="SSF57184">
    <property type="entry name" value="Growth factor receptor domain"/>
    <property type="match status" value="2"/>
</dbReference>
<dbReference type="Proteomes" id="UP001295684">
    <property type="component" value="Unassembled WGS sequence"/>
</dbReference>
<protein>
    <submittedName>
        <fullName evidence="4">Uncharacterized protein</fullName>
    </submittedName>
</protein>
<dbReference type="CDD" id="cd00064">
    <property type="entry name" value="FU"/>
    <property type="match status" value="2"/>
</dbReference>
<comment type="caution">
    <text evidence="4">The sequence shown here is derived from an EMBL/GenBank/DDBJ whole genome shotgun (WGS) entry which is preliminary data.</text>
</comment>
<feature type="transmembrane region" description="Helical" evidence="2">
    <location>
        <begin position="1271"/>
        <end position="1292"/>
    </location>
</feature>
<dbReference type="PANTHER" id="PTHR23275:SF100">
    <property type="entry name" value="EGF-LIKE DOMAIN-CONTAINING PROTEIN"/>
    <property type="match status" value="1"/>
</dbReference>
<sequence>MSSLCRLLILLLGYFLSGVLTADITEAKLVGESGATVQEAGTMTLEFNPSGNVFSNGDTITLVFPSGMSMNSTTPTCTEQFGEFNISSCAYTAATNTLVLNIQVTSDRVPAFGFINIENFIYPISSIRTQNPSNDVYYISSWPATGGMNFTLADSGGASKGSISNVKITGVDPGTITSLIINHDSSKPNVGETNATLFFSVTVPHIVPTDGTMTIFFPKQPVSDDDVVVSPTCRQSGGTMETGLTCSYSSTTQLVTITNFLSSNSSGTFNFTIGGIVNPISTEPVTGIEITTKTQDGGTIDSGTQSWSVPNAYTITGAQWSITSSDTKINSLSQHRIFFSLPFPVVLNSSALFTFPSDTPLSSDLTSYIGSNLFKSGVTFHARTETTAHINCSESNTPFNATNVVTFRQIRNPNKLKTTGSLQISLYTTSGAIIASVTSGITLDGGSLTSGAVTVSSVVATGTEVQQSDAQYRFVFNPESSLSYSGSDSPKIVMKFPAGVIVGSSCAFSDIAGSLSSALTCSVNSGANSLEINNPFGGSNYISSSTNLEITLRNLTNPDISGDAGTFTIETYITDGIDNYLVDTGTFSGVTITSGSLTSPSLTSNSTVAYDNTAVYTITFTSPHTIRANGIIDIIIPSEITLNSTTAISGCQGSINGAAFSSVTCQSPATNRIRVTTLFTSDVTGELSVRFPGLRNPRVTGTTSSLSVTISDSSGNLINSLSTGFTLTIDSVENFQNFNIQSTETNRINGAFNAYIVRITAQTPSIDGDKVILVFPESITFPASNSDLSCNAGTNVVTITCTMNSSSKTITATTISYTGGGVSEGTQFDFTINTLGNPGSLAPVAMISAKLIDTNDNNVSGYTTISSVTIQNNRAGALTGQRLQQSVTSAGQESTYTFTFTPTNPVPQNSKLELIYPSTYTIPSSITCMGLTGIPANTILDCTSDHNTASRNLKLLNGFNTTTNVTSEISFQIQGITNPISDTLTSFEISTYTQNDFAIDTVSDGFVPTLECNYPCKTCSSTNASACTSCFTQAETGSPLLQTGTCKASCDSGYSSNGGTTCVQCNGICLTCSQANRNVCETCNTTGTYKFFYNETDLCYATCPDGSYADSNNCRACTTPCSTCNSTTFCLSCVSTSATPYLQAGGTCTNQCSNIQTPVNNICTDCNSPCSSCGPSPSDCTSCIGTLLLYRTGCVSTCPDNTLQQGDQCFDCDSKCSSCVNTTTTCSSCANGLYLYEENCQVCPSGYKGNLQTGYCEPAPPTESDNPDYRLAYFPFLCIAIGLAIFASLGNLKDSNSQFLSVVISFWGLVEIFLYSALGLFAYRDHDNFSILGICGLIVSLNILLNLIFTCYLCCKLKRDDSFNYWKRSYPCTYFITILVSLVLSFKFLRMFYSKFFGFEHFSCSISDKRSLLYPITIISGINFIICMIPIVLISFIGLITTSWGTQFFITCIECLIFLLLTLLITIIEFNTAKLENYERIESVADSFVDVKAVPAPPPDDNDVELRRQALRKILNTLWVNEKDQQDDDIIKCLSKGKEWIHERYSLPDIFCYQESDSENRPYSYPVSPKTREGVVIEDWEFMRTRHEEDLQDNVYCDSKPKAEISDNRTSKSTFTQTFTKDNARNDNFSFNESFFDYDSLQLKNHKLRESASDGHDPEDYIDHDTYQISTVNRLGVIYEEEEPLNKMKSSLKRFDKVIFSKPPKFEKKFNEHSIMGEFDKDSEGNLIILTNSKGHLVCNNGRRVNERGYLVDKFGNILYCSNQKLRAFEAFDLDSKGEIPNPYLWDRFNFNPSDIMGNVDTGFSYQKPPKRYKASKKRKELMDKDGFRISKKGYLIDINGNIVSRADGEIKLDTSQMTPEGDIPHLYTYSGKSFHIKKCIGEFKRDEDGNAIILSEVDELGNITYEDIFQRKVNKRGYLIDEYGNIISNTGNILFQESEIKEDGEIPKIFPFTNFQISTIKGNLEENSTGRVRILEEDSNGGAIDNHDRRVNSKGYYTDEEGNILDRNGNIVIESYLVAENGEIPKIFRSGLLCKESESTMITFANMSKANHQKSSSVKIHQFHPKEIKPLKIYEEEKGEAGNAVDPNQFYKNSRKSSGDNSKMRDRPSNYNNANMETLEALIDDNTDDPVTSDNYEAGPPLFEDRKKVKTSFSFENQENNLLSVHLKSNVVRNKEKYKKPKGKDFMMADAYGGIPRGARINNNNYTSERNKSKKKLSSHNSKANVKTQNKANSTIGSEKDKLLAASSKHTIEVDTKLLIRKTDKLNSSLRNPSMREDAKSPNYAVNKSMEMEARNHLINNDSLCILEETKENDLKNAKKGKKRNKTKGRNKKAVDNFIIPSEDLEKVYNQDVDQFLQNDKWDVGSKRPMSSKPVLNSRIRDLEAIYLARMNNQSSQDIDMYKNTKLKSSIGSKIPSKLSKFTSRAQSKQALRYTENRSLSNI</sequence>
<keyword evidence="3" id="KW-0732">Signal</keyword>
<dbReference type="EMBL" id="CAMPGE010013968">
    <property type="protein sequence ID" value="CAI2372672.1"/>
    <property type="molecule type" value="Genomic_DNA"/>
</dbReference>